<dbReference type="STRING" id="48269.A0A183M005"/>
<feature type="compositionally biased region" description="Basic and acidic residues" evidence="1">
    <location>
        <begin position="155"/>
        <end position="167"/>
    </location>
</feature>
<feature type="compositionally biased region" description="Basic and acidic residues" evidence="1">
    <location>
        <begin position="189"/>
        <end position="213"/>
    </location>
</feature>
<evidence type="ECO:0000256" key="1">
    <source>
        <dbReference type="SAM" id="MobiDB-lite"/>
    </source>
</evidence>
<feature type="region of interest" description="Disordered" evidence="1">
    <location>
        <begin position="127"/>
        <end position="231"/>
    </location>
</feature>
<dbReference type="AlphaFoldDB" id="A0A183M005"/>
<evidence type="ECO:0000313" key="2">
    <source>
        <dbReference type="EMBL" id="VDO86083.1"/>
    </source>
</evidence>
<gene>
    <name evidence="2" type="ORF">SMRZ_LOCUS9380</name>
</gene>
<evidence type="ECO:0000313" key="3">
    <source>
        <dbReference type="Proteomes" id="UP000277204"/>
    </source>
</evidence>
<feature type="compositionally biased region" description="Polar residues" evidence="1">
    <location>
        <begin position="127"/>
        <end position="138"/>
    </location>
</feature>
<reference evidence="2 3" key="1">
    <citation type="submission" date="2018-11" db="EMBL/GenBank/DDBJ databases">
        <authorList>
            <consortium name="Pathogen Informatics"/>
        </authorList>
    </citation>
    <scope>NUCLEOTIDE SEQUENCE [LARGE SCALE GENOMIC DNA]</scope>
    <source>
        <strain evidence="2 3">Zambia</strain>
    </source>
</reference>
<dbReference type="EMBL" id="UZAI01004407">
    <property type="protein sequence ID" value="VDO86083.1"/>
    <property type="molecule type" value="Genomic_DNA"/>
</dbReference>
<dbReference type="PANTHER" id="PTHR47027">
    <property type="entry name" value="REVERSE TRANSCRIPTASE DOMAIN-CONTAINING PROTEIN"/>
    <property type="match status" value="1"/>
</dbReference>
<accession>A0A183M005</accession>
<name>A0A183M005_9TREM</name>
<sequence length="231" mass="26034">MKTSTSEGKHGIQWTSRMQLDDMDFADDLALLSQTQQQMQEKTNSVSAASAAVGLNIHKGKSKVLRYNTVCTDQITNDREDLEDVKTFTYLGSIIDEQGGSDADVKARIGKTRSAYLQLRNIWNSKQLSTNTKQQPTLGENKPDPSGGRNQGKALEVDRTHIEESTQLRHKTSPHMESSRPKEKRKTKEHITPRNGNRHEKDEQELDGIRKEGPGQSGLENAGRRPMLHWE</sequence>
<dbReference type="PANTHER" id="PTHR47027:SF25">
    <property type="entry name" value="REVERSE TRANSCRIPTASE DOMAIN-CONTAINING PROTEIN"/>
    <property type="match status" value="1"/>
</dbReference>
<protein>
    <submittedName>
        <fullName evidence="2">Uncharacterized protein</fullName>
    </submittedName>
</protein>
<organism evidence="2 3">
    <name type="scientific">Schistosoma margrebowiei</name>
    <dbReference type="NCBI Taxonomy" id="48269"/>
    <lineage>
        <taxon>Eukaryota</taxon>
        <taxon>Metazoa</taxon>
        <taxon>Spiralia</taxon>
        <taxon>Lophotrochozoa</taxon>
        <taxon>Platyhelminthes</taxon>
        <taxon>Trematoda</taxon>
        <taxon>Digenea</taxon>
        <taxon>Strigeidida</taxon>
        <taxon>Schistosomatoidea</taxon>
        <taxon>Schistosomatidae</taxon>
        <taxon>Schistosoma</taxon>
    </lineage>
</organism>
<proteinExistence type="predicted"/>
<dbReference type="Proteomes" id="UP000277204">
    <property type="component" value="Unassembled WGS sequence"/>
</dbReference>
<keyword evidence="3" id="KW-1185">Reference proteome</keyword>